<keyword evidence="3" id="KW-1185">Reference proteome</keyword>
<dbReference type="InterPro" id="IPR001509">
    <property type="entry name" value="Epimerase_deHydtase"/>
</dbReference>
<evidence type="ECO:0000313" key="2">
    <source>
        <dbReference type="EMBL" id="QIQ06457.1"/>
    </source>
</evidence>
<dbReference type="Proteomes" id="UP000501179">
    <property type="component" value="Chromosome"/>
</dbReference>
<dbReference type="Pfam" id="PF01370">
    <property type="entry name" value="Epimerase"/>
    <property type="match status" value="1"/>
</dbReference>
<dbReference type="RefSeq" id="WP_167035580.1">
    <property type="nucleotide sequence ID" value="NZ_CP050177.1"/>
</dbReference>
<protein>
    <submittedName>
        <fullName evidence="2">NAD-dependent epimerase/dehydratase family protein</fullName>
    </submittedName>
</protein>
<dbReference type="InterPro" id="IPR036291">
    <property type="entry name" value="NAD(P)-bd_dom_sf"/>
</dbReference>
<dbReference type="InterPro" id="IPR051783">
    <property type="entry name" value="NAD(P)-dependent_oxidoreduct"/>
</dbReference>
<dbReference type="GO" id="GO:0005737">
    <property type="term" value="C:cytoplasm"/>
    <property type="evidence" value="ECO:0007669"/>
    <property type="project" value="TreeGrafter"/>
</dbReference>
<organism evidence="2 3">
    <name type="scientific">Streptomyces liangshanensis</name>
    <dbReference type="NCBI Taxonomy" id="2717324"/>
    <lineage>
        <taxon>Bacteria</taxon>
        <taxon>Bacillati</taxon>
        <taxon>Actinomycetota</taxon>
        <taxon>Actinomycetes</taxon>
        <taxon>Kitasatosporales</taxon>
        <taxon>Streptomycetaceae</taxon>
        <taxon>Streptomyces</taxon>
    </lineage>
</organism>
<gene>
    <name evidence="2" type="ORF">HA039_32780</name>
</gene>
<accession>A0A6G9H8P2</accession>
<dbReference type="PANTHER" id="PTHR48079">
    <property type="entry name" value="PROTEIN YEEZ"/>
    <property type="match status" value="1"/>
</dbReference>
<dbReference type="EMBL" id="CP050177">
    <property type="protein sequence ID" value="QIQ06457.1"/>
    <property type="molecule type" value="Genomic_DNA"/>
</dbReference>
<evidence type="ECO:0000313" key="3">
    <source>
        <dbReference type="Proteomes" id="UP000501179"/>
    </source>
</evidence>
<sequence>MSVTKVFLTGGSGYVGRPTVAALLRRGIAVTALARSAESARTLSTLGAEPVRGALTDTAVLREAASRADGVIHLGSDASPGGDQVDREAAEALLDGVGAGPYVHTGGAWVYGDTDGVADEEKTQQPPAITAWRKANEDLVLARAATGGHPVLVMPGVVYGHGAGLIDMFYTAPARERGAAPVIGDGRNHWGVVHVDDIAELYALALGAPAGAVYIGVSDEAPTQAEVAAAAAEAAGHPGRTESLTLEAGLERMGPIAEAFALNQRLTGARARRETGWQPRHVDDALTEIAHPTQA</sequence>
<dbReference type="KEGG" id="slia:HA039_32780"/>
<name>A0A6G9H8P2_9ACTN</name>
<dbReference type="GO" id="GO:0004029">
    <property type="term" value="F:aldehyde dehydrogenase (NAD+) activity"/>
    <property type="evidence" value="ECO:0007669"/>
    <property type="project" value="TreeGrafter"/>
</dbReference>
<dbReference type="Gene3D" id="3.40.50.720">
    <property type="entry name" value="NAD(P)-binding Rossmann-like Domain"/>
    <property type="match status" value="1"/>
</dbReference>
<reference evidence="2 3" key="1">
    <citation type="submission" date="2020-03" db="EMBL/GenBank/DDBJ databases">
        <title>A novel species.</title>
        <authorList>
            <person name="Gao J."/>
        </authorList>
    </citation>
    <scope>NUCLEOTIDE SEQUENCE [LARGE SCALE GENOMIC DNA]</scope>
    <source>
        <strain evidence="2 3">QMT-12</strain>
    </source>
</reference>
<dbReference type="SUPFAM" id="SSF51735">
    <property type="entry name" value="NAD(P)-binding Rossmann-fold domains"/>
    <property type="match status" value="1"/>
</dbReference>
<dbReference type="PANTHER" id="PTHR48079:SF6">
    <property type="entry name" value="NAD(P)-BINDING DOMAIN-CONTAINING PROTEIN-RELATED"/>
    <property type="match status" value="1"/>
</dbReference>
<evidence type="ECO:0000259" key="1">
    <source>
        <dbReference type="Pfam" id="PF01370"/>
    </source>
</evidence>
<feature type="domain" description="NAD-dependent epimerase/dehydratase" evidence="1">
    <location>
        <begin position="6"/>
        <end position="210"/>
    </location>
</feature>
<dbReference type="AlphaFoldDB" id="A0A6G9H8P2"/>
<proteinExistence type="predicted"/>